<dbReference type="InterPro" id="IPR029046">
    <property type="entry name" value="LolA/LolB/LppX"/>
</dbReference>
<accession>A0ABU9L1L5</accession>
<dbReference type="Proteomes" id="UP001474120">
    <property type="component" value="Unassembled WGS sequence"/>
</dbReference>
<keyword evidence="4" id="KW-0449">Lipoprotein</keyword>
<name>A0ABU9L1L5_9FLAO</name>
<evidence type="ECO:0000256" key="2">
    <source>
        <dbReference type="SAM" id="SignalP"/>
    </source>
</evidence>
<reference evidence="4 5" key="1">
    <citation type="submission" date="2024-04" db="EMBL/GenBank/DDBJ databases">
        <title>whole genome sequencing of Lutimonas vermicola strain IMCC1616.</title>
        <authorList>
            <person name="Bae S.S."/>
        </authorList>
    </citation>
    <scope>NUCLEOTIDE SEQUENCE [LARGE SCALE GENOMIC DNA]</scope>
    <source>
        <strain evidence="4 5">IMCC1616</strain>
    </source>
</reference>
<feature type="signal peptide" evidence="2">
    <location>
        <begin position="1"/>
        <end position="24"/>
    </location>
</feature>
<sequence>MKTLKITLANLLFLIIAMPLYSQSAASLLRGMDDLMSAPKDKEAIVKMVLKDGSGKEKVREAIMKQKGQYHKIYRYTYPEKQVGTATLSLPDDIIWLYMPAFNKAVKVTLLSKSQAFTGTDFSYEDMSGSSFSERFTPKILPSTDDDIYQLELMPKSMRSRYSKIIVFLDKTHLYPIKMEYFDDNKVYFKSATYEYKKQGNYWYAERVIMKNIKKDHSTEILINKIKFDQGLDDSEFTVENLKPKS</sequence>
<feature type="chain" id="PRO_5045255658" evidence="2">
    <location>
        <begin position="25"/>
        <end position="246"/>
    </location>
</feature>
<evidence type="ECO:0000256" key="1">
    <source>
        <dbReference type="ARBA" id="ARBA00022729"/>
    </source>
</evidence>
<dbReference type="RefSeq" id="WP_342160428.1">
    <property type="nucleotide sequence ID" value="NZ_JBCDNA010000002.1"/>
</dbReference>
<comment type="caution">
    <text evidence="4">The sequence shown here is derived from an EMBL/GenBank/DDBJ whole genome shotgun (WGS) entry which is preliminary data.</text>
</comment>
<evidence type="ECO:0000259" key="3">
    <source>
        <dbReference type="Pfam" id="PF17131"/>
    </source>
</evidence>
<feature type="domain" description="Uncharacterized protein TP-0789" evidence="3">
    <location>
        <begin position="72"/>
        <end position="243"/>
    </location>
</feature>
<evidence type="ECO:0000313" key="4">
    <source>
        <dbReference type="EMBL" id="MEL4456320.1"/>
    </source>
</evidence>
<dbReference type="InterPro" id="IPR033399">
    <property type="entry name" value="TP_0789-like"/>
</dbReference>
<dbReference type="SUPFAM" id="SSF89392">
    <property type="entry name" value="Prokaryotic lipoproteins and lipoprotein localization factors"/>
    <property type="match status" value="1"/>
</dbReference>
<keyword evidence="1 2" id="KW-0732">Signal</keyword>
<dbReference type="EMBL" id="JBCDNA010000002">
    <property type="protein sequence ID" value="MEL4456320.1"/>
    <property type="molecule type" value="Genomic_DNA"/>
</dbReference>
<dbReference type="Pfam" id="PF17131">
    <property type="entry name" value="LolA_like"/>
    <property type="match status" value="1"/>
</dbReference>
<evidence type="ECO:0000313" key="5">
    <source>
        <dbReference type="Proteomes" id="UP001474120"/>
    </source>
</evidence>
<keyword evidence="5" id="KW-1185">Reference proteome</keyword>
<dbReference type="CDD" id="cd16329">
    <property type="entry name" value="LolA_like"/>
    <property type="match status" value="1"/>
</dbReference>
<organism evidence="4 5">
    <name type="scientific">Lutimonas vermicola</name>
    <dbReference type="NCBI Taxonomy" id="414288"/>
    <lineage>
        <taxon>Bacteria</taxon>
        <taxon>Pseudomonadati</taxon>
        <taxon>Bacteroidota</taxon>
        <taxon>Flavobacteriia</taxon>
        <taxon>Flavobacteriales</taxon>
        <taxon>Flavobacteriaceae</taxon>
        <taxon>Lutimonas</taxon>
    </lineage>
</organism>
<gene>
    <name evidence="4" type="ORF">AABB81_10465</name>
</gene>
<proteinExistence type="predicted"/>
<protein>
    <submittedName>
        <fullName evidence="4">Outer membrane lipoprotein-sorting protein</fullName>
    </submittedName>
</protein>
<dbReference type="Gene3D" id="2.50.20.10">
    <property type="entry name" value="Lipoprotein localisation LolA/LolB/LppX"/>
    <property type="match status" value="1"/>
</dbReference>